<feature type="region of interest" description="Disordered" evidence="1">
    <location>
        <begin position="219"/>
        <end position="245"/>
    </location>
</feature>
<keyword evidence="3" id="KW-1185">Reference proteome</keyword>
<accession>A0ABR1YQ26</accession>
<sequence length="245" mass="26405">MPIPSADTPIHSIETPFPGTETHISRLTAVQHLPGPGDSSVMMRPVKRRQGFSTMSPAPGKKSRLGEEEMPAAADPPAAGPPSVSTTRPVPVKTNMPLVKPGTNIGTFMAKKPKQEPGSVSSPALSTAGPHVSTARSVSGRQGVSTRQDVSGPKPARTTTNAPGARAAQSGHKSLESVDLEMSAIEIRNQLNALDKKRMLLDNEREKLQLDLERIRAQQERQRILDSRSAADPGRKQQQQQQQRK</sequence>
<reference evidence="2 3" key="1">
    <citation type="submission" date="2024-04" db="EMBL/GenBank/DDBJ databases">
        <title>Phyllosticta paracitricarpa is synonymous to the EU quarantine fungus P. citricarpa based on phylogenomic analyses.</title>
        <authorList>
            <consortium name="Lawrence Berkeley National Laboratory"/>
            <person name="Van Ingen-Buijs V.A."/>
            <person name="Van Westerhoven A.C."/>
            <person name="Haridas S."/>
            <person name="Skiadas P."/>
            <person name="Martin F."/>
            <person name="Groenewald J.Z."/>
            <person name="Crous P.W."/>
            <person name="Seidl M.F."/>
        </authorList>
    </citation>
    <scope>NUCLEOTIDE SEQUENCE [LARGE SCALE GENOMIC DNA]</scope>
    <source>
        <strain evidence="2 3">CBS 123374</strain>
    </source>
</reference>
<dbReference type="EMBL" id="JBBWRZ010000005">
    <property type="protein sequence ID" value="KAK8235289.1"/>
    <property type="molecule type" value="Genomic_DNA"/>
</dbReference>
<evidence type="ECO:0000313" key="2">
    <source>
        <dbReference type="EMBL" id="KAK8235289.1"/>
    </source>
</evidence>
<gene>
    <name evidence="2" type="ORF">HDK90DRAFT_484348</name>
</gene>
<organism evidence="2 3">
    <name type="scientific">Phyllosticta capitalensis</name>
    <dbReference type="NCBI Taxonomy" id="121624"/>
    <lineage>
        <taxon>Eukaryota</taxon>
        <taxon>Fungi</taxon>
        <taxon>Dikarya</taxon>
        <taxon>Ascomycota</taxon>
        <taxon>Pezizomycotina</taxon>
        <taxon>Dothideomycetes</taxon>
        <taxon>Dothideomycetes incertae sedis</taxon>
        <taxon>Botryosphaeriales</taxon>
        <taxon>Phyllostictaceae</taxon>
        <taxon>Phyllosticta</taxon>
    </lineage>
</organism>
<feature type="region of interest" description="Disordered" evidence="1">
    <location>
        <begin position="32"/>
        <end position="175"/>
    </location>
</feature>
<feature type="compositionally biased region" description="Low complexity" evidence="1">
    <location>
        <begin position="71"/>
        <end position="92"/>
    </location>
</feature>
<name>A0ABR1YQ26_9PEZI</name>
<comment type="caution">
    <text evidence="2">The sequence shown here is derived from an EMBL/GenBank/DDBJ whole genome shotgun (WGS) entry which is preliminary data.</text>
</comment>
<evidence type="ECO:0000313" key="3">
    <source>
        <dbReference type="Proteomes" id="UP001492380"/>
    </source>
</evidence>
<dbReference type="Proteomes" id="UP001492380">
    <property type="component" value="Unassembled WGS sequence"/>
</dbReference>
<proteinExistence type="predicted"/>
<feature type="compositionally biased region" description="Polar residues" evidence="1">
    <location>
        <begin position="134"/>
        <end position="149"/>
    </location>
</feature>
<evidence type="ECO:0000256" key="1">
    <source>
        <dbReference type="SAM" id="MobiDB-lite"/>
    </source>
</evidence>
<protein>
    <submittedName>
        <fullName evidence="2">Uncharacterized protein</fullName>
    </submittedName>
</protein>